<comment type="caution">
    <text evidence="6">The sequence shown here is derived from an EMBL/GenBank/DDBJ whole genome shotgun (WGS) entry which is preliminary data.</text>
</comment>
<dbReference type="InterPro" id="IPR050166">
    <property type="entry name" value="ABC_transporter_ATP-bind"/>
</dbReference>
<reference evidence="6 7" key="1">
    <citation type="submission" date="2013-04" db="EMBL/GenBank/DDBJ databases">
        <title>Oceanicola sp. 22II1-22F33 Genome Sequencing.</title>
        <authorList>
            <person name="Lai Q."/>
            <person name="Li G."/>
            <person name="Shao Z."/>
        </authorList>
    </citation>
    <scope>NUCLEOTIDE SEQUENCE [LARGE SCALE GENOMIC DNA]</scope>
    <source>
        <strain evidence="6 7">22II1-22F33</strain>
    </source>
</reference>
<dbReference type="PANTHER" id="PTHR42788">
    <property type="entry name" value="TAURINE IMPORT ATP-BINDING PROTEIN-RELATED"/>
    <property type="match status" value="1"/>
</dbReference>
<dbReference type="OrthoDB" id="9802264at2"/>
<evidence type="ECO:0000256" key="2">
    <source>
        <dbReference type="ARBA" id="ARBA00022448"/>
    </source>
</evidence>
<evidence type="ECO:0000256" key="4">
    <source>
        <dbReference type="ARBA" id="ARBA00022840"/>
    </source>
</evidence>
<keyword evidence="3" id="KW-0547">Nucleotide-binding</keyword>
<organism evidence="6 7">
    <name type="scientific">Marinibacterium profundimaris</name>
    <dbReference type="NCBI Taxonomy" id="1679460"/>
    <lineage>
        <taxon>Bacteria</taxon>
        <taxon>Pseudomonadati</taxon>
        <taxon>Pseudomonadota</taxon>
        <taxon>Alphaproteobacteria</taxon>
        <taxon>Rhodobacterales</taxon>
        <taxon>Paracoccaceae</taxon>
        <taxon>Marinibacterium</taxon>
    </lineage>
</organism>
<sequence>MAPDPHIPAEVVCEDLAKTFADGTEVLRPLSVTLPSGGTTALVGPSGCGKSTLLRMIAGLEPPSAGSLRIGGAPPRALLKQAGLSMAFQDPSLLPWRSVRGNIELALKLARRPAAPQAVDDLIRLVGLDGFAGARPATLSGGMRQRAAIARAMVTEPRLLLLDEPFGAVDELTRRQLAEDLPRTWEPRQTTTLLVTHSITEAVMLSDRILVFSPRPATLVADIAVDLPRPRRAALTTDPAFLGLAEQVAAALAEGVAGANRPWAAQ</sequence>
<feature type="domain" description="ABC transporter" evidence="5">
    <location>
        <begin position="11"/>
        <end position="239"/>
    </location>
</feature>
<protein>
    <submittedName>
        <fullName evidence="6">Nitrate ABC transporter ATPase</fullName>
    </submittedName>
</protein>
<dbReference type="SMART" id="SM00382">
    <property type="entry name" value="AAA"/>
    <property type="match status" value="1"/>
</dbReference>
<dbReference type="GO" id="GO:0016887">
    <property type="term" value="F:ATP hydrolysis activity"/>
    <property type="evidence" value="ECO:0007669"/>
    <property type="project" value="InterPro"/>
</dbReference>
<dbReference type="RefSeq" id="WP_088652624.1">
    <property type="nucleotide sequence ID" value="NZ_AQQR01000024.1"/>
</dbReference>
<dbReference type="EMBL" id="AQQR01000024">
    <property type="protein sequence ID" value="OWU68058.1"/>
    <property type="molecule type" value="Genomic_DNA"/>
</dbReference>
<dbReference type="GO" id="GO:0005524">
    <property type="term" value="F:ATP binding"/>
    <property type="evidence" value="ECO:0007669"/>
    <property type="project" value="UniProtKB-KW"/>
</dbReference>
<evidence type="ECO:0000256" key="1">
    <source>
        <dbReference type="ARBA" id="ARBA00005417"/>
    </source>
</evidence>
<dbReference type="SUPFAM" id="SSF52540">
    <property type="entry name" value="P-loop containing nucleoside triphosphate hydrolases"/>
    <property type="match status" value="1"/>
</dbReference>
<dbReference type="InterPro" id="IPR017871">
    <property type="entry name" value="ABC_transporter-like_CS"/>
</dbReference>
<dbReference type="CDD" id="cd03293">
    <property type="entry name" value="ABC_NrtD_SsuB_transporters"/>
    <property type="match status" value="1"/>
</dbReference>
<keyword evidence="4" id="KW-0067">ATP-binding</keyword>
<name>A0A225NBN9_9RHOB</name>
<dbReference type="Pfam" id="PF00005">
    <property type="entry name" value="ABC_tran"/>
    <property type="match status" value="1"/>
</dbReference>
<keyword evidence="2" id="KW-0813">Transport</keyword>
<evidence type="ECO:0000313" key="6">
    <source>
        <dbReference type="EMBL" id="OWU68058.1"/>
    </source>
</evidence>
<dbReference type="InterPro" id="IPR027417">
    <property type="entry name" value="P-loop_NTPase"/>
</dbReference>
<dbReference type="Proteomes" id="UP000215377">
    <property type="component" value="Unassembled WGS sequence"/>
</dbReference>
<accession>A0A225NBN9</accession>
<evidence type="ECO:0000313" key="7">
    <source>
        <dbReference type="Proteomes" id="UP000215377"/>
    </source>
</evidence>
<dbReference type="Gene3D" id="3.40.50.300">
    <property type="entry name" value="P-loop containing nucleotide triphosphate hydrolases"/>
    <property type="match status" value="1"/>
</dbReference>
<dbReference type="AlphaFoldDB" id="A0A225NBN9"/>
<evidence type="ECO:0000256" key="3">
    <source>
        <dbReference type="ARBA" id="ARBA00022741"/>
    </source>
</evidence>
<dbReference type="InterPro" id="IPR003439">
    <property type="entry name" value="ABC_transporter-like_ATP-bd"/>
</dbReference>
<dbReference type="PROSITE" id="PS00211">
    <property type="entry name" value="ABC_TRANSPORTER_1"/>
    <property type="match status" value="1"/>
</dbReference>
<comment type="similarity">
    <text evidence="1">Belongs to the ABC transporter superfamily.</text>
</comment>
<proteinExistence type="inferred from homology"/>
<dbReference type="InterPro" id="IPR003593">
    <property type="entry name" value="AAA+_ATPase"/>
</dbReference>
<keyword evidence="7" id="KW-1185">Reference proteome</keyword>
<dbReference type="PROSITE" id="PS50893">
    <property type="entry name" value="ABC_TRANSPORTER_2"/>
    <property type="match status" value="1"/>
</dbReference>
<gene>
    <name evidence="6" type="ORF">ATO3_25040</name>
</gene>
<evidence type="ECO:0000259" key="5">
    <source>
        <dbReference type="PROSITE" id="PS50893"/>
    </source>
</evidence>
<dbReference type="PANTHER" id="PTHR42788:SF19">
    <property type="entry name" value="ALIPHATIC SULFONATES IMPORT ATP-BINDING PROTEIN SSUB 2"/>
    <property type="match status" value="1"/>
</dbReference>